<reference evidence="1 2" key="1">
    <citation type="journal article" date="2023" name="ISME J.">
        <title>Cultivation and genomic characterization of novel and ubiquitous marine nitrite-oxidizing bacteria from the Nitrospirales.</title>
        <authorList>
            <person name="Mueller A.J."/>
            <person name="Daebeler A."/>
            <person name="Herbold C.W."/>
            <person name="Kirkegaard R.H."/>
            <person name="Daims H."/>
        </authorList>
    </citation>
    <scope>NUCLEOTIDE SEQUENCE [LARGE SCALE GENOMIC DNA]</scope>
    <source>
        <strain evidence="1 2">EB</strain>
    </source>
</reference>
<evidence type="ECO:0000313" key="1">
    <source>
        <dbReference type="EMBL" id="MDT7040803.1"/>
    </source>
</evidence>
<dbReference type="EMBL" id="JAQOUE010000001">
    <property type="protein sequence ID" value="MDT7040803.1"/>
    <property type="molecule type" value="Genomic_DNA"/>
</dbReference>
<accession>A0ABU3K337</accession>
<keyword evidence="2" id="KW-1185">Reference proteome</keyword>
<protein>
    <submittedName>
        <fullName evidence="1">Uncharacterized protein</fullName>
    </submittedName>
</protein>
<sequence length="89" mass="9929">MKKKEMVIGMIRAFMIKPDMEIGTLKMVGARGFEPPTSCSQSSLLFATPVNTVPHDTIQNPHPARRFVVPCESALTVIALRDRDKNRGF</sequence>
<dbReference type="RefSeq" id="WP_313831162.1">
    <property type="nucleotide sequence ID" value="NZ_JAQOUE010000001.1"/>
</dbReference>
<name>A0ABU3K337_9BACT</name>
<gene>
    <name evidence="1" type="ORF">PPG34_00480</name>
</gene>
<dbReference type="Proteomes" id="UP001250932">
    <property type="component" value="Unassembled WGS sequence"/>
</dbReference>
<organism evidence="1 2">
    <name type="scientific">Candidatus Nitronereus thalassa</name>
    <dbReference type="NCBI Taxonomy" id="3020898"/>
    <lineage>
        <taxon>Bacteria</taxon>
        <taxon>Pseudomonadati</taxon>
        <taxon>Nitrospirota</taxon>
        <taxon>Nitrospiria</taxon>
        <taxon>Nitrospirales</taxon>
        <taxon>Nitrospiraceae</taxon>
        <taxon>Candidatus Nitronereus</taxon>
    </lineage>
</organism>
<proteinExistence type="predicted"/>
<comment type="caution">
    <text evidence="1">The sequence shown here is derived from an EMBL/GenBank/DDBJ whole genome shotgun (WGS) entry which is preliminary data.</text>
</comment>
<evidence type="ECO:0000313" key="2">
    <source>
        <dbReference type="Proteomes" id="UP001250932"/>
    </source>
</evidence>